<dbReference type="PANTHER" id="PTHR38590">
    <property type="entry name" value="BLL0828 PROTEIN"/>
    <property type="match status" value="1"/>
</dbReference>
<dbReference type="InterPro" id="IPR011335">
    <property type="entry name" value="Restrct_endonuc-II-like"/>
</dbReference>
<evidence type="ECO:0000313" key="1">
    <source>
        <dbReference type="EMBL" id="EEU97044.1"/>
    </source>
</evidence>
<keyword evidence="2" id="KW-1185">Reference proteome</keyword>
<dbReference type="Gene3D" id="3.40.960.10">
    <property type="entry name" value="VSR Endonuclease"/>
    <property type="match status" value="1"/>
</dbReference>
<organism evidence="1 2">
    <name type="scientific">Faecalibacterium duncaniae (strain DSM 17677 / JCM 31915 / A2-165)</name>
    <name type="common">Faecalibacterium prausnitzii</name>
    <dbReference type="NCBI Taxonomy" id="411483"/>
    <lineage>
        <taxon>Bacteria</taxon>
        <taxon>Bacillati</taxon>
        <taxon>Bacillota</taxon>
        <taxon>Clostridia</taxon>
        <taxon>Eubacteriales</taxon>
        <taxon>Oscillospiraceae</taxon>
        <taxon>Faecalibacterium</taxon>
    </lineage>
</organism>
<name>C7H4X3_FAED2</name>
<dbReference type="HOGENOM" id="CLU_107928_1_0_9"/>
<sequence length="130" mass="15728">MSITNLPYDPRMRERVQELRHKMTPMEKKLWYSFLRTYPVKMYKQRPIRTFVADFYCPLARLVIELDGSQHYTEQGMQYDMERSAVFEQYGVQVLRFRNQDVSAHFEMVCEQIHEAVVKRLEELERGKEG</sequence>
<dbReference type="CDD" id="cd01038">
    <property type="entry name" value="Endonuclease_DUF559"/>
    <property type="match status" value="1"/>
</dbReference>
<protein>
    <submittedName>
        <fullName evidence="1">Uncharacterized protein</fullName>
    </submittedName>
</protein>
<dbReference type="AlphaFoldDB" id="C7H4X3"/>
<dbReference type="GeneID" id="90659724"/>
<dbReference type="Proteomes" id="UP000004619">
    <property type="component" value="Unassembled WGS sequence"/>
</dbReference>
<proteinExistence type="predicted"/>
<evidence type="ECO:0000313" key="2">
    <source>
        <dbReference type="Proteomes" id="UP000004619"/>
    </source>
</evidence>
<dbReference type="RefSeq" id="WP_005932154.1">
    <property type="nucleotide sequence ID" value="NZ_CP022479.1"/>
</dbReference>
<dbReference type="EMBL" id="ACOP02000038">
    <property type="protein sequence ID" value="EEU97044.1"/>
    <property type="molecule type" value="Genomic_DNA"/>
</dbReference>
<dbReference type="eggNOG" id="COG2852">
    <property type="taxonomic scope" value="Bacteria"/>
</dbReference>
<comment type="caution">
    <text evidence="1">The sequence shown here is derived from an EMBL/GenBank/DDBJ whole genome shotgun (WGS) entry which is preliminary data.</text>
</comment>
<dbReference type="OrthoDB" id="9798754at2"/>
<dbReference type="Pfam" id="PF04480">
    <property type="entry name" value="DUF559"/>
    <property type="match status" value="1"/>
</dbReference>
<gene>
    <name evidence="1" type="ORF">FAEPRAA2165_01343</name>
</gene>
<accession>C7H4X3</accession>
<dbReference type="PATRIC" id="fig|411483.3.peg.1356"/>
<reference evidence="1" key="1">
    <citation type="submission" date="2009-08" db="EMBL/GenBank/DDBJ databases">
        <authorList>
            <person name="Weinstock G."/>
            <person name="Sodergren E."/>
            <person name="Clifton S."/>
            <person name="Fulton L."/>
            <person name="Fulton B."/>
            <person name="Courtney L."/>
            <person name="Fronick C."/>
            <person name="Harrison M."/>
            <person name="Strong C."/>
            <person name="Farmer C."/>
            <person name="Delahaunty K."/>
            <person name="Markovic C."/>
            <person name="Hall O."/>
            <person name="Minx P."/>
            <person name="Tomlinson C."/>
            <person name="Mitreva M."/>
            <person name="Nelson J."/>
            <person name="Hou S."/>
            <person name="Wollam A."/>
            <person name="Pepin K.H."/>
            <person name="Johnson M."/>
            <person name="Bhonagiri V."/>
            <person name="Nash W.E."/>
            <person name="Warren W."/>
            <person name="Chinwalla A."/>
            <person name="Mardis E.R."/>
            <person name="Wilson R.K."/>
        </authorList>
    </citation>
    <scope>NUCLEOTIDE SEQUENCE [LARGE SCALE GENOMIC DNA]</scope>
    <source>
        <strain evidence="1">A2-165</strain>
    </source>
</reference>
<dbReference type="InterPro" id="IPR007569">
    <property type="entry name" value="DUF559"/>
</dbReference>
<dbReference type="SUPFAM" id="SSF52980">
    <property type="entry name" value="Restriction endonuclease-like"/>
    <property type="match status" value="1"/>
</dbReference>
<dbReference type="InterPro" id="IPR047216">
    <property type="entry name" value="Endonuclease_DUF559_bact"/>
</dbReference>
<dbReference type="STRING" id="411483.FAEPRAA2165_01343"/>
<dbReference type="PANTHER" id="PTHR38590:SF1">
    <property type="entry name" value="BLL0828 PROTEIN"/>
    <property type="match status" value="1"/>
</dbReference>